<evidence type="ECO:0000256" key="5">
    <source>
        <dbReference type="ARBA" id="ARBA00022856"/>
    </source>
</evidence>
<proteinExistence type="inferred from homology"/>
<dbReference type="NCBIfam" id="TIGR00728">
    <property type="entry name" value="OPT_sfam"/>
    <property type="match status" value="1"/>
</dbReference>
<dbReference type="OrthoDB" id="9986677at2759"/>
<keyword evidence="11" id="KW-1185">Reference proteome</keyword>
<keyword evidence="5" id="KW-0571">Peptide transport</keyword>
<feature type="transmembrane region" description="Helical" evidence="9">
    <location>
        <begin position="460"/>
        <end position="482"/>
    </location>
</feature>
<sequence>MGLRDRLSLKKSASTTLTVATGSDAGPVEISDPAAELRNFRKQHKWDPFLDTEKLDSIDEALDSGNLEKQTALDEALLQEDSPYPEVRVSVPPTDEDVPINTLRAWFIGVLTCTMVAVCNVLLGLRRSPMSISATVVQLLHHHLRCRFAARDLTRTFRSGCFFARSLPDKSFTVFGKQFRLNPGPFNVKEHTIITIMTAAGTTSSYALDILLAQEVFYQQGFSFLFQFLLVLSTQAMGLGVAGIFRRFLVWPSSMVWPKTLITATVMHSLHNHEPADPASTNGWRIGRYKFFLIVAACVFIWEWVPQVFATCLQLFIFATWIAPNNVVVNQLFGGQTGLGLLPISFDWNTVIGFLNSPLQVPSFSLLNMALGLLICTIGTIGLAYGGPDYYKYLPIRYNHSTNYMSGVGRTWLTDPSANQNFDRFAKPYNVSRILTPDFTLNETAYTAYSPVLIGPAFSLSYAMGFACLISTIVHVALFYGADIWNRARNAKYDEPDIHMKLMRKYKETPEWWFLSIFILSFACGLIAALVWDTHLPWWAYILCIVIAFVLFIPVGVIQAISSQEISLNIIMEMIVGYIMPGHPIAMMLFKSWGYMLTYNGIQYVTDMKVGHYMKIPPRSMFAAQAFAVIWLSFIQIVTFNFLLANVKDVCTPNQAQGITCPNARTFYNASVIWGVIVGTPFLTIRRKLIHVVLQGPRRVFGSGGILSWTNYFWLIGFALPVIQYFVARRYPRSIVRYLMFPVIFGAGGMVPPATYYNLWQYVIVGLAFNYFIRRRYFGWWSQYTYVLSAALDIGTALCGAFIAQILGFGSFTFPMWWGNAIVDATLDAKGEAVTKIFNPNTSTPIGPSTW</sequence>
<feature type="transmembrane region" description="Helical" evidence="9">
    <location>
        <begin position="785"/>
        <end position="807"/>
    </location>
</feature>
<dbReference type="Pfam" id="PF03169">
    <property type="entry name" value="OPT"/>
    <property type="match status" value="1"/>
</dbReference>
<reference evidence="10 11" key="1">
    <citation type="submission" date="2017-08" db="EMBL/GenBank/DDBJ databases">
        <title>Harnessing the power of phylogenomics to disentangle the directionality and signatures of interkingdom host jumping in the parasitic fungal genus Tolypocladium.</title>
        <authorList>
            <person name="Quandt C.A."/>
            <person name="Patterson W."/>
            <person name="Spatafora J.W."/>
        </authorList>
    </citation>
    <scope>NUCLEOTIDE SEQUENCE [LARGE SCALE GENOMIC DNA]</scope>
    <source>
        <strain evidence="10 11">CBS 113982</strain>
    </source>
</reference>
<comment type="subcellular location">
    <subcellularLocation>
        <location evidence="1">Membrane</location>
        <topology evidence="1">Multi-pass membrane protein</topology>
    </subcellularLocation>
</comment>
<evidence type="ECO:0000256" key="1">
    <source>
        <dbReference type="ARBA" id="ARBA00004141"/>
    </source>
</evidence>
<evidence type="ECO:0000256" key="9">
    <source>
        <dbReference type="SAM" id="Phobius"/>
    </source>
</evidence>
<dbReference type="GO" id="GO:0016020">
    <property type="term" value="C:membrane"/>
    <property type="evidence" value="ECO:0007669"/>
    <property type="project" value="UniProtKB-SubCell"/>
</dbReference>
<feature type="transmembrane region" description="Helical" evidence="9">
    <location>
        <begin position="105"/>
        <end position="125"/>
    </location>
</feature>
<dbReference type="EMBL" id="NRSZ01000919">
    <property type="protein sequence ID" value="PNY24300.1"/>
    <property type="molecule type" value="Genomic_DNA"/>
</dbReference>
<keyword evidence="7 9" id="KW-1133">Transmembrane helix</keyword>
<evidence type="ECO:0000256" key="6">
    <source>
        <dbReference type="ARBA" id="ARBA00022927"/>
    </source>
</evidence>
<comment type="caution">
    <text evidence="10">The sequence shown here is derived from an EMBL/GenBank/DDBJ whole genome shotgun (WGS) entry which is preliminary data.</text>
</comment>
<feature type="transmembrane region" description="Helical" evidence="9">
    <location>
        <begin position="512"/>
        <end position="532"/>
    </location>
</feature>
<feature type="transmembrane region" description="Helical" evidence="9">
    <location>
        <begin position="366"/>
        <end position="385"/>
    </location>
</feature>
<keyword evidence="4 9" id="KW-0812">Transmembrane</keyword>
<feature type="transmembrane region" description="Helical" evidence="9">
    <location>
        <begin position="706"/>
        <end position="728"/>
    </location>
</feature>
<evidence type="ECO:0000256" key="8">
    <source>
        <dbReference type="ARBA" id="ARBA00023136"/>
    </source>
</evidence>
<gene>
    <name evidence="10" type="ORF">TCAP_05765</name>
</gene>
<name>A0A2K3Q9R8_9HYPO</name>
<keyword evidence="3" id="KW-0813">Transport</keyword>
<evidence type="ECO:0000313" key="11">
    <source>
        <dbReference type="Proteomes" id="UP000236621"/>
    </source>
</evidence>
<evidence type="ECO:0000313" key="10">
    <source>
        <dbReference type="EMBL" id="PNY24300.1"/>
    </source>
</evidence>
<evidence type="ECO:0000256" key="7">
    <source>
        <dbReference type="ARBA" id="ARBA00022989"/>
    </source>
</evidence>
<protein>
    <submittedName>
        <fullName evidence="10">Sexual differentiation process protein isp4</fullName>
    </submittedName>
</protein>
<accession>A0A2K3Q9R8</accession>
<dbReference type="AlphaFoldDB" id="A0A2K3Q9R8"/>
<keyword evidence="6" id="KW-0653">Protein transport</keyword>
<feature type="transmembrane region" description="Helical" evidence="9">
    <location>
        <begin position="193"/>
        <end position="212"/>
    </location>
</feature>
<feature type="transmembrane region" description="Helical" evidence="9">
    <location>
        <begin position="224"/>
        <end position="245"/>
    </location>
</feature>
<evidence type="ECO:0000256" key="3">
    <source>
        <dbReference type="ARBA" id="ARBA00022448"/>
    </source>
</evidence>
<feature type="transmembrane region" description="Helical" evidence="9">
    <location>
        <begin position="570"/>
        <end position="590"/>
    </location>
</feature>
<feature type="transmembrane region" description="Helical" evidence="9">
    <location>
        <begin position="757"/>
        <end position="773"/>
    </location>
</feature>
<comment type="similarity">
    <text evidence="2">Belongs to the oligopeptide OPT transporter family.</text>
</comment>
<evidence type="ECO:0000256" key="2">
    <source>
        <dbReference type="ARBA" id="ARBA00008807"/>
    </source>
</evidence>
<feature type="transmembrane region" description="Helical" evidence="9">
    <location>
        <begin position="622"/>
        <end position="645"/>
    </location>
</feature>
<feature type="transmembrane region" description="Helical" evidence="9">
    <location>
        <begin position="735"/>
        <end position="751"/>
    </location>
</feature>
<dbReference type="NCBIfam" id="TIGR00727">
    <property type="entry name" value="ISP4_OPT"/>
    <property type="match status" value="1"/>
</dbReference>
<feature type="transmembrane region" description="Helical" evidence="9">
    <location>
        <begin position="538"/>
        <end position="558"/>
    </location>
</feature>
<feature type="transmembrane region" description="Helical" evidence="9">
    <location>
        <begin position="333"/>
        <end position="354"/>
    </location>
</feature>
<dbReference type="GO" id="GO:0015031">
    <property type="term" value="P:protein transport"/>
    <property type="evidence" value="ECO:0007669"/>
    <property type="project" value="UniProtKB-KW"/>
</dbReference>
<dbReference type="InterPro" id="IPR004813">
    <property type="entry name" value="OPT"/>
</dbReference>
<keyword evidence="8 9" id="KW-0472">Membrane</keyword>
<feature type="transmembrane region" description="Helical" evidence="9">
    <location>
        <begin position="291"/>
        <end position="321"/>
    </location>
</feature>
<dbReference type="InterPro" id="IPR004648">
    <property type="entry name" value="Oligpept_transpt"/>
</dbReference>
<dbReference type="PANTHER" id="PTHR22601">
    <property type="entry name" value="ISP4 LIKE PROTEIN"/>
    <property type="match status" value="1"/>
</dbReference>
<dbReference type="GO" id="GO:0035673">
    <property type="term" value="F:oligopeptide transmembrane transporter activity"/>
    <property type="evidence" value="ECO:0007669"/>
    <property type="project" value="InterPro"/>
</dbReference>
<evidence type="ECO:0000256" key="4">
    <source>
        <dbReference type="ARBA" id="ARBA00022692"/>
    </source>
</evidence>
<feature type="transmembrane region" description="Helical" evidence="9">
    <location>
        <begin position="666"/>
        <end position="686"/>
    </location>
</feature>
<organism evidence="10 11">
    <name type="scientific">Tolypocladium capitatum</name>
    <dbReference type="NCBI Taxonomy" id="45235"/>
    <lineage>
        <taxon>Eukaryota</taxon>
        <taxon>Fungi</taxon>
        <taxon>Dikarya</taxon>
        <taxon>Ascomycota</taxon>
        <taxon>Pezizomycotina</taxon>
        <taxon>Sordariomycetes</taxon>
        <taxon>Hypocreomycetidae</taxon>
        <taxon>Hypocreales</taxon>
        <taxon>Ophiocordycipitaceae</taxon>
        <taxon>Tolypocladium</taxon>
    </lineage>
</organism>
<dbReference type="Proteomes" id="UP000236621">
    <property type="component" value="Unassembled WGS sequence"/>
</dbReference>